<dbReference type="Pfam" id="PF04248">
    <property type="entry name" value="NTP_transf_9"/>
    <property type="match status" value="1"/>
</dbReference>
<protein>
    <recommendedName>
        <fullName evidence="1">DUF427 domain-containing protein</fullName>
    </recommendedName>
</protein>
<evidence type="ECO:0000313" key="2">
    <source>
        <dbReference type="EMBL" id="GAA4880135.1"/>
    </source>
</evidence>
<dbReference type="EMBL" id="BAABHQ010000009">
    <property type="protein sequence ID" value="GAA4880135.1"/>
    <property type="molecule type" value="Genomic_DNA"/>
</dbReference>
<dbReference type="Gene3D" id="2.170.150.40">
    <property type="entry name" value="Domain of unknown function (DUF427)"/>
    <property type="match status" value="1"/>
</dbReference>
<proteinExistence type="predicted"/>
<reference evidence="3" key="1">
    <citation type="journal article" date="2019" name="Int. J. Syst. Evol. Microbiol.">
        <title>The Global Catalogue of Microorganisms (GCM) 10K type strain sequencing project: providing services to taxonomists for standard genome sequencing and annotation.</title>
        <authorList>
            <consortium name="The Broad Institute Genomics Platform"/>
            <consortium name="The Broad Institute Genome Sequencing Center for Infectious Disease"/>
            <person name="Wu L."/>
            <person name="Ma J."/>
        </authorList>
    </citation>
    <scope>NUCLEOTIDE SEQUENCE [LARGE SCALE GENOMIC DNA]</scope>
    <source>
        <strain evidence="3">JCM 17983</strain>
    </source>
</reference>
<accession>A0ABP9EIM6</accession>
<organism evidence="2 3">
    <name type="scientific">Actinomycetospora straminea</name>
    <dbReference type="NCBI Taxonomy" id="663607"/>
    <lineage>
        <taxon>Bacteria</taxon>
        <taxon>Bacillati</taxon>
        <taxon>Actinomycetota</taxon>
        <taxon>Actinomycetes</taxon>
        <taxon>Pseudonocardiales</taxon>
        <taxon>Pseudonocardiaceae</taxon>
        <taxon>Actinomycetospora</taxon>
    </lineage>
</organism>
<evidence type="ECO:0000313" key="3">
    <source>
        <dbReference type="Proteomes" id="UP001500457"/>
    </source>
</evidence>
<evidence type="ECO:0000259" key="1">
    <source>
        <dbReference type="Pfam" id="PF04248"/>
    </source>
</evidence>
<dbReference type="Proteomes" id="UP001500457">
    <property type="component" value="Unassembled WGS sequence"/>
</dbReference>
<dbReference type="InterPro" id="IPR007361">
    <property type="entry name" value="DUF427"/>
</dbReference>
<name>A0ABP9EIM6_9PSEU</name>
<sequence>MRLDLLHPSATRTTCAYKGVASYWAVPDTATDTTAAGTPTDVAWTYPDPLPDAVPVADMVCFFDERVDIVVDGRRGPRPLTPWS</sequence>
<feature type="domain" description="DUF427" evidence="1">
    <location>
        <begin position="2"/>
        <end position="64"/>
    </location>
</feature>
<gene>
    <name evidence="2" type="ORF">GCM10023203_33770</name>
</gene>
<dbReference type="InterPro" id="IPR038694">
    <property type="entry name" value="DUF427_sf"/>
</dbReference>
<dbReference type="PANTHER" id="PTHR34310:SF8">
    <property type="entry name" value="CONSERVED PROTEIN"/>
    <property type="match status" value="1"/>
</dbReference>
<dbReference type="PANTHER" id="PTHR34310">
    <property type="entry name" value="DUF427 DOMAIN PROTEIN (AFU_ORTHOLOGUE AFUA_3G02220)"/>
    <property type="match status" value="1"/>
</dbReference>
<keyword evidence="3" id="KW-1185">Reference proteome</keyword>
<comment type="caution">
    <text evidence="2">The sequence shown here is derived from an EMBL/GenBank/DDBJ whole genome shotgun (WGS) entry which is preliminary data.</text>
</comment>